<evidence type="ECO:0000256" key="2">
    <source>
        <dbReference type="ARBA" id="ARBA00022452"/>
    </source>
</evidence>
<keyword evidence="3 4" id="KW-0472">Membrane</keyword>
<evidence type="ECO:0000256" key="4">
    <source>
        <dbReference type="SAM" id="Phobius"/>
    </source>
</evidence>
<keyword evidence="4" id="KW-1133">Transmembrane helix</keyword>
<dbReference type="Gene3D" id="3.10.20.310">
    <property type="entry name" value="membrane protein fhac"/>
    <property type="match status" value="1"/>
</dbReference>
<dbReference type="PANTHER" id="PTHR12815:SF42">
    <property type="entry name" value="BACTERIAL SURFACE ANTIGEN (D15) DOMAIN-CONTAINING PROTEIN"/>
    <property type="match status" value="1"/>
</dbReference>
<feature type="domain" description="POTRA" evidence="5">
    <location>
        <begin position="334"/>
        <end position="408"/>
    </location>
</feature>
<evidence type="ECO:0000259" key="5">
    <source>
        <dbReference type="PROSITE" id="PS51779"/>
    </source>
</evidence>
<dbReference type="GO" id="GO:0019867">
    <property type="term" value="C:outer membrane"/>
    <property type="evidence" value="ECO:0007669"/>
    <property type="project" value="InterPro"/>
</dbReference>
<protein>
    <submittedName>
        <fullName evidence="6">Autotransporter secretion outer membrane protein TamA</fullName>
    </submittedName>
</protein>
<dbReference type="Gene3D" id="2.40.160.50">
    <property type="entry name" value="membrane protein fhac: a member of the omp85/tpsb transporter family"/>
    <property type="match status" value="1"/>
</dbReference>
<proteinExistence type="predicted"/>
<comment type="subcellular location">
    <subcellularLocation>
        <location evidence="1">Membrane</location>
    </subcellularLocation>
</comment>
<dbReference type="AlphaFoldDB" id="A0A285PET8"/>
<accession>A0A285PET8</accession>
<evidence type="ECO:0000256" key="3">
    <source>
        <dbReference type="ARBA" id="ARBA00023136"/>
    </source>
</evidence>
<sequence length="734" mass="78331">MNCHAIAAVIGNSDTIVKSVLSYQFGKKLPLPCRCVPIRLLAGFTESVSQNGCESGSFGAKFQCVLLDIAPVMIEYLCMWFGMQVFEKKRKSVRFLAGRHFLFASLASTFLIGSVAIVTPASALDLFGYSFTASGIKEIEASKPSEDVPDPTPYTANLTVSGQGDVEALRKNLEEASILLGKQENPPSGSVGLLTRARADRKRLVGALFGAAHYGGVVEIKINGHNLDEIALDADLKSSGPASISINVDTGPVFSFSQPKAVTMDGAPIALDAYDIRAGDAARSSLVLEAEEAIVKDYQSRGYPFARIEKRTLEADHKINQLDVSLMLDPGQQARFGRVTVEGAEEVDATFIAQQANIPQGELYSPDQIAKATKRLRTLGVFASVIIRPAETLDADGSVPMIIEVKERKHRTIGAGITAGNLDGVGMEGFWTTRNLFGRAESLRFEGSVSKIGQNSIDKLDYHLALLFAKPGAFGPSSVFDAKIAADINNSDAFEKRAISGEMGVSHQFSEQISGRAGVKVEYSRLKESSGISNSLLVSTPLELSYDSRDNVLDPSEGIHLLLKTEPTISNRNKAKFVKSSVSLSAYQALDDAKRFVIAGRVEAGTILGASRADIPKDRLFFAGGGNSIRGYAHQAAGPRGTDGKPSGGRSFTTASLEARVKMTDTIGLAAFVDTGGAFDGTKPGKNGQWFTGVGAGVRYLTPIGPLRADVAIPLKKIKGEPQYGVYLGLGQAF</sequence>
<organism evidence="6 7">
    <name type="scientific">Cohaesibacter gelatinilyticus</name>
    <dbReference type="NCBI Taxonomy" id="372072"/>
    <lineage>
        <taxon>Bacteria</taxon>
        <taxon>Pseudomonadati</taxon>
        <taxon>Pseudomonadota</taxon>
        <taxon>Alphaproteobacteria</taxon>
        <taxon>Hyphomicrobiales</taxon>
        <taxon>Cohaesibacteraceae</taxon>
    </lineage>
</organism>
<keyword evidence="2" id="KW-1134">Transmembrane beta strand</keyword>
<dbReference type="InterPro" id="IPR010827">
    <property type="entry name" value="BamA/TamA_POTRA"/>
</dbReference>
<keyword evidence="7" id="KW-1185">Reference proteome</keyword>
<evidence type="ECO:0000313" key="6">
    <source>
        <dbReference type="EMBL" id="SNZ20235.1"/>
    </source>
</evidence>
<dbReference type="InterPro" id="IPR000184">
    <property type="entry name" value="Bac_surfAg_D15"/>
</dbReference>
<evidence type="ECO:0000256" key="1">
    <source>
        <dbReference type="ARBA" id="ARBA00004370"/>
    </source>
</evidence>
<dbReference type="EMBL" id="OBEL01000004">
    <property type="protein sequence ID" value="SNZ20235.1"/>
    <property type="molecule type" value="Genomic_DNA"/>
</dbReference>
<dbReference type="Pfam" id="PF07244">
    <property type="entry name" value="POTRA"/>
    <property type="match status" value="1"/>
</dbReference>
<dbReference type="Pfam" id="PF01103">
    <property type="entry name" value="Omp85"/>
    <property type="match status" value="1"/>
</dbReference>
<dbReference type="Proteomes" id="UP000219439">
    <property type="component" value="Unassembled WGS sequence"/>
</dbReference>
<keyword evidence="4" id="KW-0812">Transmembrane</keyword>
<gene>
    <name evidence="6" type="ORF">SAMN06265368_3338</name>
</gene>
<dbReference type="InterPro" id="IPR039910">
    <property type="entry name" value="D15-like"/>
</dbReference>
<dbReference type="PROSITE" id="PS51779">
    <property type="entry name" value="POTRA"/>
    <property type="match status" value="1"/>
</dbReference>
<evidence type="ECO:0000313" key="7">
    <source>
        <dbReference type="Proteomes" id="UP000219439"/>
    </source>
</evidence>
<reference evidence="6 7" key="1">
    <citation type="submission" date="2017-09" db="EMBL/GenBank/DDBJ databases">
        <authorList>
            <person name="Ehlers B."/>
            <person name="Leendertz F.H."/>
        </authorList>
    </citation>
    <scope>NUCLEOTIDE SEQUENCE [LARGE SCALE GENOMIC DNA]</scope>
    <source>
        <strain evidence="6 7">DSM 18289</strain>
    </source>
</reference>
<dbReference type="PANTHER" id="PTHR12815">
    <property type="entry name" value="SORTING AND ASSEMBLY MACHINERY SAMM50 PROTEIN FAMILY MEMBER"/>
    <property type="match status" value="1"/>
</dbReference>
<name>A0A285PET8_9HYPH</name>
<dbReference type="InterPro" id="IPR034746">
    <property type="entry name" value="POTRA"/>
</dbReference>
<feature type="transmembrane region" description="Helical" evidence="4">
    <location>
        <begin position="101"/>
        <end position="124"/>
    </location>
</feature>